<dbReference type="Proteomes" id="UP000186808">
    <property type="component" value="Unassembled WGS sequence"/>
</dbReference>
<evidence type="ECO:0000313" key="10">
    <source>
        <dbReference type="Proteomes" id="UP000186808"/>
    </source>
</evidence>
<keyword evidence="6" id="KW-0472">Membrane</keyword>
<dbReference type="EMBL" id="FTNL01000004">
    <property type="protein sequence ID" value="SIQ92182.1"/>
    <property type="molecule type" value="Genomic_DNA"/>
</dbReference>
<sequence length="424" mass="47153">MKKYFYNLKDVLILASRFMASFINIMKYLIIVFLFLGSPLHASFIEQTIGTAVVKDATAVYFNPAALTISPHQQLILLGTLARAQFEFSGSAQKIPFGGTESGSTTSKSNFFLPSMYLGIPINERFVAGFAVVANDFNRELDNQPILRYILARNQTHNIDFIPALGIKINQYLSIGGNINFTYAHLIQEPIAAGISRLNIPESRSLNDSQANSLGGDFGVLIKPGKKTALGFNYRSSVTYNLQGSSTITGSQYISSDDYHFKYWTPARGVVTLSHFINEKLGFIGTVQYLQWNIFKEVSVYNFATQVASQVFIVPRARINYHFHNSWLLTLGTIYQVSPKWVVRVAGTYNQSPSNGRFQIGPGDSLVTGFSMGYRLMNHLTVDFGYGHGFFKKEQIDIQTSQNVITGINEGAHDAVSLKFTLTA</sequence>
<evidence type="ECO:0000313" key="8">
    <source>
        <dbReference type="EMBL" id="SIQ92182.1"/>
    </source>
</evidence>
<keyword evidence="3" id="KW-1134">Transmembrane beta strand</keyword>
<evidence type="ECO:0000313" key="11">
    <source>
        <dbReference type="Proteomes" id="UP000254374"/>
    </source>
</evidence>
<keyword evidence="4" id="KW-0812">Transmembrane</keyword>
<dbReference type="Gene3D" id="2.40.160.60">
    <property type="entry name" value="Outer membrane protein transport protein (OMPP1/FadL/TodX)"/>
    <property type="match status" value="1"/>
</dbReference>
<evidence type="ECO:0000256" key="3">
    <source>
        <dbReference type="ARBA" id="ARBA00022452"/>
    </source>
</evidence>
<dbReference type="Pfam" id="PF03349">
    <property type="entry name" value="Toluene_X"/>
    <property type="match status" value="1"/>
</dbReference>
<dbReference type="GO" id="GO:0015483">
    <property type="term" value="F:long-chain fatty acid transporting porin activity"/>
    <property type="evidence" value="ECO:0007669"/>
    <property type="project" value="TreeGrafter"/>
</dbReference>
<dbReference type="AlphaFoldDB" id="A0A377GIR2"/>
<comment type="subcellular location">
    <subcellularLocation>
        <location evidence="1">Cell outer membrane</location>
        <topology evidence="1">Multi-pass membrane protein</topology>
    </subcellularLocation>
</comment>
<dbReference type="EMBL" id="UGGV01000001">
    <property type="protein sequence ID" value="STO24729.1"/>
    <property type="molecule type" value="Genomic_DNA"/>
</dbReference>
<dbReference type="GO" id="GO:0009279">
    <property type="term" value="C:cell outer membrane"/>
    <property type="evidence" value="ECO:0007669"/>
    <property type="project" value="UniProtKB-SubCell"/>
</dbReference>
<name>A0A377GIR2_9GAMM</name>
<dbReference type="PANTHER" id="PTHR35093">
    <property type="entry name" value="OUTER MEMBRANE PROTEIN NMB0088-RELATED"/>
    <property type="match status" value="1"/>
</dbReference>
<evidence type="ECO:0000256" key="6">
    <source>
        <dbReference type="ARBA" id="ARBA00023136"/>
    </source>
</evidence>
<dbReference type="SUPFAM" id="SSF56935">
    <property type="entry name" value="Porins"/>
    <property type="match status" value="1"/>
</dbReference>
<evidence type="ECO:0000256" key="1">
    <source>
        <dbReference type="ARBA" id="ARBA00004571"/>
    </source>
</evidence>
<reference evidence="9 11" key="2">
    <citation type="submission" date="2018-06" db="EMBL/GenBank/DDBJ databases">
        <authorList>
            <consortium name="Pathogen Informatics"/>
            <person name="Doyle S."/>
        </authorList>
    </citation>
    <scope>NUCLEOTIDE SEQUENCE [LARGE SCALE GENOMIC DNA]</scope>
    <source>
        <strain evidence="9 11">NCTC11401</strain>
    </source>
</reference>
<comment type="similarity">
    <text evidence="2">Belongs to the OmpP1/FadL family.</text>
</comment>
<evidence type="ECO:0000256" key="7">
    <source>
        <dbReference type="ARBA" id="ARBA00023237"/>
    </source>
</evidence>
<protein>
    <submittedName>
        <fullName evidence="9">47 kDa outer membrane protein</fullName>
    </submittedName>
    <submittedName>
        <fullName evidence="8">Long-chain fatty acid transport protein</fullName>
    </submittedName>
</protein>
<dbReference type="Proteomes" id="UP000254374">
    <property type="component" value="Unassembled WGS sequence"/>
</dbReference>
<evidence type="ECO:0000256" key="2">
    <source>
        <dbReference type="ARBA" id="ARBA00008163"/>
    </source>
</evidence>
<proteinExistence type="inferred from homology"/>
<evidence type="ECO:0000313" key="9">
    <source>
        <dbReference type="EMBL" id="STO24729.1"/>
    </source>
</evidence>
<gene>
    <name evidence="9" type="ORF">NCTC11401_01546</name>
    <name evidence="8" type="ORF">SAMN05421777_104126</name>
</gene>
<dbReference type="InterPro" id="IPR005017">
    <property type="entry name" value="OMPP1/FadL/TodX"/>
</dbReference>
<keyword evidence="10" id="KW-1185">Reference proteome</keyword>
<keyword evidence="5" id="KW-0732">Signal</keyword>
<accession>A0A377GIR2</accession>
<evidence type="ECO:0000256" key="5">
    <source>
        <dbReference type="ARBA" id="ARBA00022729"/>
    </source>
</evidence>
<dbReference type="PANTHER" id="PTHR35093:SF8">
    <property type="entry name" value="OUTER MEMBRANE PROTEIN NMB0088-RELATED"/>
    <property type="match status" value="1"/>
</dbReference>
<reference evidence="8 10" key="1">
    <citation type="submission" date="2017-01" db="EMBL/GenBank/DDBJ databases">
        <authorList>
            <person name="Varghese N."/>
            <person name="Submissions S."/>
        </authorList>
    </citation>
    <scope>NUCLEOTIDE SEQUENCE [LARGE SCALE GENOMIC DNA]</scope>
    <source>
        <strain evidence="8 10">ATCC 33342</strain>
    </source>
</reference>
<keyword evidence="7" id="KW-0998">Cell outer membrane</keyword>
<organism evidence="9 11">
    <name type="scientific">Fluoribacter gormanii</name>
    <dbReference type="NCBI Taxonomy" id="464"/>
    <lineage>
        <taxon>Bacteria</taxon>
        <taxon>Pseudomonadati</taxon>
        <taxon>Pseudomonadota</taxon>
        <taxon>Gammaproteobacteria</taxon>
        <taxon>Legionellales</taxon>
        <taxon>Legionellaceae</taxon>
        <taxon>Fluoribacter</taxon>
    </lineage>
</organism>
<evidence type="ECO:0000256" key="4">
    <source>
        <dbReference type="ARBA" id="ARBA00022692"/>
    </source>
</evidence>